<name>A0A485LIL7_9STRA</name>
<dbReference type="AlphaFoldDB" id="A0A485LIL7"/>
<protein>
    <submittedName>
        <fullName evidence="3">Aste57867_21048 protein</fullName>
    </submittedName>
</protein>
<evidence type="ECO:0000313" key="4">
    <source>
        <dbReference type="Proteomes" id="UP000332933"/>
    </source>
</evidence>
<evidence type="ECO:0000259" key="1">
    <source>
        <dbReference type="SMART" id="SM01007"/>
    </source>
</evidence>
<sequence length="263" mass="28959">MGRNDLPAPVSDAEWDLRVELAAAYRLFHKFGWDEVIYGHLTCRVPNEAAVDDGDVDNAHFLINPLGIRYDEMTASMLVTIDIKGNYINRGSTGLDINQAGYVIHSCIHEARHDMRCVMHCHTIEGSAVSSMKFGLLPISQLSHVAMSGGVSYHDYEGLAVSDDEKPRLKADLGPENMIFILRNHGLLTGGRTIAEAFFWMYYTVHACKIQVAALSAGIENVSYASDEVAANFKKGLETFIKSGVGKDMFTALVRGLPLDYAT</sequence>
<dbReference type="SUPFAM" id="SSF53639">
    <property type="entry name" value="AraD/HMP-PK domain-like"/>
    <property type="match status" value="1"/>
</dbReference>
<dbReference type="OrthoDB" id="3238794at2759"/>
<dbReference type="PANTHER" id="PTHR10672:SF3">
    <property type="entry name" value="PROTEIN HU-LI TAI SHAO"/>
    <property type="match status" value="1"/>
</dbReference>
<accession>A0A485LIL7</accession>
<dbReference type="SMART" id="SM01007">
    <property type="entry name" value="Aldolase_II"/>
    <property type="match status" value="1"/>
</dbReference>
<proteinExistence type="predicted"/>
<evidence type="ECO:0000313" key="2">
    <source>
        <dbReference type="EMBL" id="KAF0687192.1"/>
    </source>
</evidence>
<dbReference type="GO" id="GO:0005856">
    <property type="term" value="C:cytoskeleton"/>
    <property type="evidence" value="ECO:0007669"/>
    <property type="project" value="TreeGrafter"/>
</dbReference>
<dbReference type="Gene3D" id="3.40.225.10">
    <property type="entry name" value="Class II aldolase/adducin N-terminal domain"/>
    <property type="match status" value="1"/>
</dbReference>
<dbReference type="Proteomes" id="UP000332933">
    <property type="component" value="Unassembled WGS sequence"/>
</dbReference>
<keyword evidence="4" id="KW-1185">Reference proteome</keyword>
<dbReference type="InterPro" id="IPR051017">
    <property type="entry name" value="Aldolase-II_Adducin_sf"/>
</dbReference>
<dbReference type="PANTHER" id="PTHR10672">
    <property type="entry name" value="ADDUCIN"/>
    <property type="match status" value="1"/>
</dbReference>
<dbReference type="EMBL" id="VJMH01006956">
    <property type="protein sequence ID" value="KAF0687192.1"/>
    <property type="molecule type" value="Genomic_DNA"/>
</dbReference>
<dbReference type="InterPro" id="IPR001303">
    <property type="entry name" value="Aldolase_II/adducin_N"/>
</dbReference>
<dbReference type="InterPro" id="IPR036409">
    <property type="entry name" value="Aldolase_II/adducin_N_sf"/>
</dbReference>
<dbReference type="Pfam" id="PF00596">
    <property type="entry name" value="Aldolase_II"/>
    <property type="match status" value="1"/>
</dbReference>
<dbReference type="NCBIfam" id="NF005451">
    <property type="entry name" value="PRK07044.1"/>
    <property type="match status" value="1"/>
</dbReference>
<dbReference type="GO" id="GO:0051015">
    <property type="term" value="F:actin filament binding"/>
    <property type="evidence" value="ECO:0007669"/>
    <property type="project" value="TreeGrafter"/>
</dbReference>
<feature type="domain" description="Class II aldolase/adducin N-terminal" evidence="1">
    <location>
        <begin position="19"/>
        <end position="212"/>
    </location>
</feature>
<reference evidence="3 4" key="1">
    <citation type="submission" date="2019-03" db="EMBL/GenBank/DDBJ databases">
        <authorList>
            <person name="Gaulin E."/>
            <person name="Dumas B."/>
        </authorList>
    </citation>
    <scope>NUCLEOTIDE SEQUENCE [LARGE SCALE GENOMIC DNA]</scope>
    <source>
        <strain evidence="3">CBS 568.67</strain>
    </source>
</reference>
<reference evidence="2" key="2">
    <citation type="submission" date="2019-06" db="EMBL/GenBank/DDBJ databases">
        <title>Genomics analysis of Aphanomyces spp. identifies a new class of oomycete effector associated with host adaptation.</title>
        <authorList>
            <person name="Gaulin E."/>
        </authorList>
    </citation>
    <scope>NUCLEOTIDE SEQUENCE</scope>
    <source>
        <strain evidence="2">CBS 578.67</strain>
    </source>
</reference>
<evidence type="ECO:0000313" key="3">
    <source>
        <dbReference type="EMBL" id="VFT97723.1"/>
    </source>
</evidence>
<organism evidence="3 4">
    <name type="scientific">Aphanomyces stellatus</name>
    <dbReference type="NCBI Taxonomy" id="120398"/>
    <lineage>
        <taxon>Eukaryota</taxon>
        <taxon>Sar</taxon>
        <taxon>Stramenopiles</taxon>
        <taxon>Oomycota</taxon>
        <taxon>Saprolegniomycetes</taxon>
        <taxon>Saprolegniales</taxon>
        <taxon>Verrucalvaceae</taxon>
        <taxon>Aphanomyces</taxon>
    </lineage>
</organism>
<dbReference type="EMBL" id="CAADRA010006982">
    <property type="protein sequence ID" value="VFT97723.1"/>
    <property type="molecule type" value="Genomic_DNA"/>
</dbReference>
<gene>
    <name evidence="3" type="primary">Aste57867_21048</name>
    <name evidence="2" type="ORF">As57867_020980</name>
    <name evidence="3" type="ORF">ASTE57867_21048</name>
</gene>